<protein>
    <submittedName>
        <fullName evidence="1">Uncharacterized protein</fullName>
    </submittedName>
</protein>
<comment type="caution">
    <text evidence="1">The sequence shown here is derived from an EMBL/GenBank/DDBJ whole genome shotgun (WGS) entry which is preliminary data.</text>
</comment>
<evidence type="ECO:0000313" key="2">
    <source>
        <dbReference type="Proteomes" id="UP001183629"/>
    </source>
</evidence>
<name>A0AAE3ZPU0_9ACTN</name>
<keyword evidence="2" id="KW-1185">Reference proteome</keyword>
<dbReference type="Proteomes" id="UP001183629">
    <property type="component" value="Unassembled WGS sequence"/>
</dbReference>
<organism evidence="1 2">
    <name type="scientific">Catenuloplanes niger</name>
    <dbReference type="NCBI Taxonomy" id="587534"/>
    <lineage>
        <taxon>Bacteria</taxon>
        <taxon>Bacillati</taxon>
        <taxon>Actinomycetota</taxon>
        <taxon>Actinomycetes</taxon>
        <taxon>Micromonosporales</taxon>
        <taxon>Micromonosporaceae</taxon>
        <taxon>Catenuloplanes</taxon>
    </lineage>
</organism>
<proteinExistence type="predicted"/>
<reference evidence="1 2" key="1">
    <citation type="submission" date="2023-07" db="EMBL/GenBank/DDBJ databases">
        <title>Sequencing the genomes of 1000 actinobacteria strains.</title>
        <authorList>
            <person name="Klenk H.-P."/>
        </authorList>
    </citation>
    <scope>NUCLEOTIDE SEQUENCE [LARGE SCALE GENOMIC DNA]</scope>
    <source>
        <strain evidence="1 2">DSM 44711</strain>
    </source>
</reference>
<accession>A0AAE3ZPU0</accession>
<sequence>MRDGEPGADPFTLYADVVETPACLRIELQAEGDGYADLPRWCAGLIAAGRGVTRALVALDHDEYGAELIVLATGEDGGPGLVYHVYAHPQDEETGELYEEGEPTPVDVPALVPAEPDGNDSGIVLAGPQARQALARLYGAPAERVETACLRGVQHARETSGTIGEPFAPWLGALGIEWWAGGKDHPRMVLRP</sequence>
<gene>
    <name evidence="1" type="ORF">J2S44_002984</name>
</gene>
<dbReference type="AlphaFoldDB" id="A0AAE3ZPU0"/>
<evidence type="ECO:0000313" key="1">
    <source>
        <dbReference type="EMBL" id="MDR7322734.1"/>
    </source>
</evidence>
<dbReference type="RefSeq" id="WP_310413590.1">
    <property type="nucleotide sequence ID" value="NZ_JAVDYC010000001.1"/>
</dbReference>
<dbReference type="EMBL" id="JAVDYC010000001">
    <property type="protein sequence ID" value="MDR7322734.1"/>
    <property type="molecule type" value="Genomic_DNA"/>
</dbReference>